<dbReference type="PANTHER" id="PTHR30576">
    <property type="entry name" value="COLANIC BIOSYNTHESIS UDP-GLUCOSE LIPID CARRIER TRANSFERASE"/>
    <property type="match status" value="1"/>
</dbReference>
<evidence type="ECO:0000256" key="3">
    <source>
        <dbReference type="ARBA" id="ARBA00006464"/>
    </source>
</evidence>
<evidence type="ECO:0000256" key="1">
    <source>
        <dbReference type="ARBA" id="ARBA00004141"/>
    </source>
</evidence>
<feature type="domain" description="Bacterial sugar transferase" evidence="10">
    <location>
        <begin position="287"/>
        <end position="478"/>
    </location>
</feature>
<protein>
    <submittedName>
        <fullName evidence="11">Undecaprenyl-phosphate galactose phosphotransferase WbaP</fullName>
    </submittedName>
</protein>
<keyword evidence="6 9" id="KW-0812">Transmembrane</keyword>
<evidence type="ECO:0000256" key="4">
    <source>
        <dbReference type="ARBA" id="ARBA00022475"/>
    </source>
</evidence>
<proteinExistence type="inferred from homology"/>
<feature type="transmembrane region" description="Helical" evidence="9">
    <location>
        <begin position="94"/>
        <end position="115"/>
    </location>
</feature>
<dbReference type="AlphaFoldDB" id="A0A6I2UEI3"/>
<evidence type="ECO:0000256" key="5">
    <source>
        <dbReference type="ARBA" id="ARBA00022679"/>
    </source>
</evidence>
<dbReference type="NCBIfam" id="TIGR03022">
    <property type="entry name" value="WbaP_sugtrans"/>
    <property type="match status" value="1"/>
</dbReference>
<evidence type="ECO:0000313" key="11">
    <source>
        <dbReference type="EMBL" id="MSU07581.1"/>
    </source>
</evidence>
<dbReference type="Pfam" id="PF02397">
    <property type="entry name" value="Bac_transf"/>
    <property type="match status" value="1"/>
</dbReference>
<dbReference type="GO" id="GO:0016780">
    <property type="term" value="F:phosphotransferase activity, for other substituted phosphate groups"/>
    <property type="evidence" value="ECO:0007669"/>
    <property type="project" value="TreeGrafter"/>
</dbReference>
<dbReference type="InterPro" id="IPR017475">
    <property type="entry name" value="EPS_sugar_tfrase"/>
</dbReference>
<dbReference type="EMBL" id="VUNR01000002">
    <property type="protein sequence ID" value="MSU07581.1"/>
    <property type="molecule type" value="Genomic_DNA"/>
</dbReference>
<feature type="transmembrane region" description="Helical" evidence="9">
    <location>
        <begin position="21"/>
        <end position="44"/>
    </location>
</feature>
<reference evidence="11 12" key="1">
    <citation type="submission" date="2019-08" db="EMBL/GenBank/DDBJ databases">
        <title>In-depth cultivation of the pig gut microbiome towards novel bacterial diversity and tailored functional studies.</title>
        <authorList>
            <person name="Wylensek D."/>
            <person name="Hitch T.C.A."/>
            <person name="Clavel T."/>
        </authorList>
    </citation>
    <scope>NUCLEOTIDE SEQUENCE [LARGE SCALE GENOMIC DNA]</scope>
    <source>
        <strain evidence="11 12">WCA-693-APC-5D-A</strain>
    </source>
</reference>
<comment type="subcellular location">
    <subcellularLocation>
        <location evidence="2">Cell membrane</location>
    </subcellularLocation>
    <subcellularLocation>
        <location evidence="1">Membrane</location>
        <topology evidence="1">Multi-pass membrane protein</topology>
    </subcellularLocation>
</comment>
<comment type="similarity">
    <text evidence="3">Belongs to the bacterial sugar transferase family.</text>
</comment>
<dbReference type="InterPro" id="IPR017472">
    <property type="entry name" value="Undecaprenyl-P_galact_Ptfrase"/>
</dbReference>
<evidence type="ECO:0000256" key="6">
    <source>
        <dbReference type="ARBA" id="ARBA00022692"/>
    </source>
</evidence>
<evidence type="ECO:0000256" key="7">
    <source>
        <dbReference type="ARBA" id="ARBA00022989"/>
    </source>
</evidence>
<dbReference type="GO" id="GO:0005886">
    <property type="term" value="C:plasma membrane"/>
    <property type="evidence" value="ECO:0007669"/>
    <property type="project" value="UniProtKB-SubCell"/>
</dbReference>
<accession>A0A6I2UEI3</accession>
<evidence type="ECO:0000313" key="12">
    <source>
        <dbReference type="Proteomes" id="UP000433181"/>
    </source>
</evidence>
<keyword evidence="4" id="KW-1003">Cell membrane</keyword>
<dbReference type="GO" id="GO:0000271">
    <property type="term" value="P:polysaccharide biosynthetic process"/>
    <property type="evidence" value="ECO:0007669"/>
    <property type="project" value="InterPro"/>
</dbReference>
<dbReference type="NCBIfam" id="TIGR03025">
    <property type="entry name" value="EPS_sugtrans"/>
    <property type="match status" value="1"/>
</dbReference>
<sequence>MICFLSVNLWWRKYMGYTRRIMMLLHIVTDYLAIVLAERTALWLQGIFRVEASSIMVLPWDYQYVYIPGMFLLIMLQSDGYRFNRPSLDVARDVFKGSCFGFLMYTLVIFLMRNSMQVSRYYAGCFLVFMLLYMALGRYLLGRLILRAGCLKERVLLIGAGKTAERLLSAFNDDFCYCYKVIGVLDDHPVSEKLPRQYPLLGGFEDAARIIRQQDVRTVIIAAPGLSEDRLRSLLMSIQHLTDTVLFTPSLVGSPLGSVEISTLFVEQLTIIKSKNNLSRRINRLTKFAFDMVVTLLGIIVISPLLLLLAVLVGIDNKGSVFFAHRRVGRNGREFPCYKFQTMVSNADEVLVRHLSENAAARKEWESSFKLTNDPRVTRLGAFLRKTSLDELPQVFNVLKGEMSLVGPRPIVRAEVEKYGENIREYYMVRPGITGMWQTSGRSDTTYEERVAMDTWYVRNWSVWIDMKYLVKTFGAVLGKKGAY</sequence>
<dbReference type="PANTHER" id="PTHR30576:SF4">
    <property type="entry name" value="UNDECAPRENYL-PHOSPHATE GALACTOSE PHOSPHOTRANSFERASE"/>
    <property type="match status" value="1"/>
</dbReference>
<evidence type="ECO:0000256" key="9">
    <source>
        <dbReference type="SAM" id="Phobius"/>
    </source>
</evidence>
<dbReference type="Gene3D" id="3.40.50.720">
    <property type="entry name" value="NAD(P)-binding Rossmann-like Domain"/>
    <property type="match status" value="1"/>
</dbReference>
<evidence type="ECO:0000256" key="8">
    <source>
        <dbReference type="ARBA" id="ARBA00023136"/>
    </source>
</evidence>
<keyword evidence="12" id="KW-1185">Reference proteome</keyword>
<evidence type="ECO:0000259" key="10">
    <source>
        <dbReference type="Pfam" id="PF02397"/>
    </source>
</evidence>
<feature type="transmembrane region" description="Helical" evidence="9">
    <location>
        <begin position="121"/>
        <end position="141"/>
    </location>
</feature>
<comment type="caution">
    <text evidence="11">The sequence shown here is derived from an EMBL/GenBank/DDBJ whole genome shotgun (WGS) entry which is preliminary data.</text>
</comment>
<name>A0A6I2UEI3_9FIRM</name>
<keyword evidence="7 9" id="KW-1133">Transmembrane helix</keyword>
<keyword evidence="8 9" id="KW-0472">Membrane</keyword>
<dbReference type="Proteomes" id="UP000433181">
    <property type="component" value="Unassembled WGS sequence"/>
</dbReference>
<dbReference type="Pfam" id="PF13727">
    <property type="entry name" value="CoA_binding_3"/>
    <property type="match status" value="1"/>
</dbReference>
<gene>
    <name evidence="11" type="primary">wbaP</name>
    <name evidence="11" type="ORF">FYJ84_01025</name>
</gene>
<evidence type="ECO:0000256" key="2">
    <source>
        <dbReference type="ARBA" id="ARBA00004236"/>
    </source>
</evidence>
<organism evidence="11 12">
    <name type="scientific">Anaerovibrio slackiae</name>
    <dbReference type="NCBI Taxonomy" id="2652309"/>
    <lineage>
        <taxon>Bacteria</taxon>
        <taxon>Bacillati</taxon>
        <taxon>Bacillota</taxon>
        <taxon>Negativicutes</taxon>
        <taxon>Selenomonadales</taxon>
        <taxon>Selenomonadaceae</taxon>
        <taxon>Anaerovibrio</taxon>
    </lineage>
</organism>
<dbReference type="InterPro" id="IPR003362">
    <property type="entry name" value="Bact_transf"/>
</dbReference>
<feature type="transmembrane region" description="Helical" evidence="9">
    <location>
        <begin position="64"/>
        <end position="82"/>
    </location>
</feature>
<feature type="transmembrane region" description="Helical" evidence="9">
    <location>
        <begin position="288"/>
        <end position="315"/>
    </location>
</feature>
<keyword evidence="5 11" id="KW-0808">Transferase</keyword>